<dbReference type="InterPro" id="IPR000182">
    <property type="entry name" value="GNAT_dom"/>
</dbReference>
<dbReference type="AlphaFoldDB" id="A0A009HPW5"/>
<dbReference type="GO" id="GO:0016747">
    <property type="term" value="F:acyltransferase activity, transferring groups other than amino-acyl groups"/>
    <property type="evidence" value="ECO:0007669"/>
    <property type="project" value="InterPro"/>
</dbReference>
<dbReference type="PROSITE" id="PS51186">
    <property type="entry name" value="GNAT"/>
    <property type="match status" value="1"/>
</dbReference>
<keyword evidence="2" id="KW-0808">Transferase</keyword>
<dbReference type="InterPro" id="IPR016181">
    <property type="entry name" value="Acyl_CoA_acyltransferase"/>
</dbReference>
<dbReference type="PANTHER" id="PTHR43415:SF3">
    <property type="entry name" value="GNAT-FAMILY ACETYLTRANSFERASE"/>
    <property type="match status" value="1"/>
</dbReference>
<protein>
    <submittedName>
        <fullName evidence="2">Acetyltransferase family protein</fullName>
    </submittedName>
</protein>
<gene>
    <name evidence="2" type="ORF">J512_1524</name>
</gene>
<dbReference type="SUPFAM" id="SSF55729">
    <property type="entry name" value="Acyl-CoA N-acyltransferases (Nat)"/>
    <property type="match status" value="1"/>
</dbReference>
<dbReference type="SUPFAM" id="SSF54637">
    <property type="entry name" value="Thioesterase/thiol ester dehydrase-isomerase"/>
    <property type="match status" value="1"/>
</dbReference>
<feature type="domain" description="N-acetyltransferase" evidence="1">
    <location>
        <begin position="4"/>
        <end position="159"/>
    </location>
</feature>
<dbReference type="Gene3D" id="3.10.129.10">
    <property type="entry name" value="Hotdog Thioesterase"/>
    <property type="match status" value="1"/>
</dbReference>
<dbReference type="RefSeq" id="WP_032051001.1">
    <property type="nucleotide sequence ID" value="NZ_JEWH01000014.1"/>
</dbReference>
<dbReference type="PATRIC" id="fig|1310613.3.peg.1465"/>
<dbReference type="InterPro" id="IPR020036">
    <property type="entry name" value="PseH"/>
</dbReference>
<name>A0A009HPW5_ACIB9</name>
<organism evidence="2 3">
    <name type="scientific">Acinetobacter baumannii (strain 1295743)</name>
    <dbReference type="NCBI Taxonomy" id="1310613"/>
    <lineage>
        <taxon>Bacteria</taxon>
        <taxon>Pseudomonadati</taxon>
        <taxon>Pseudomonadota</taxon>
        <taxon>Gammaproteobacteria</taxon>
        <taxon>Moraxellales</taxon>
        <taxon>Moraxellaceae</taxon>
        <taxon>Acinetobacter</taxon>
        <taxon>Acinetobacter calcoaceticus/baumannii complex</taxon>
    </lineage>
</organism>
<dbReference type="InterPro" id="IPR029069">
    <property type="entry name" value="HotDog_dom_sf"/>
</dbReference>
<proteinExistence type="predicted"/>
<dbReference type="Pfam" id="PF01575">
    <property type="entry name" value="MaoC_dehydratas"/>
    <property type="match status" value="1"/>
</dbReference>
<evidence type="ECO:0000313" key="3">
    <source>
        <dbReference type="Proteomes" id="UP000020595"/>
    </source>
</evidence>
<evidence type="ECO:0000259" key="1">
    <source>
        <dbReference type="PROSITE" id="PS51186"/>
    </source>
</evidence>
<evidence type="ECO:0000313" key="2">
    <source>
        <dbReference type="EMBL" id="EXB06247.1"/>
    </source>
</evidence>
<dbReference type="EMBL" id="JEWH01000014">
    <property type="protein sequence ID" value="EXB06247.1"/>
    <property type="molecule type" value="Genomic_DNA"/>
</dbReference>
<dbReference type="InterPro" id="IPR002539">
    <property type="entry name" value="MaoC-like_dom"/>
</dbReference>
<dbReference type="PANTHER" id="PTHR43415">
    <property type="entry name" value="SPERMIDINE N(1)-ACETYLTRANSFERASE"/>
    <property type="match status" value="1"/>
</dbReference>
<dbReference type="Proteomes" id="UP000020595">
    <property type="component" value="Unassembled WGS sequence"/>
</dbReference>
<accession>A0A009HPW5</accession>
<reference evidence="2 3" key="1">
    <citation type="submission" date="2014-02" db="EMBL/GenBank/DDBJ databases">
        <title>Comparative genomics and transcriptomics to identify genetic mechanisms underlying the emergence of carbapenem resistant Acinetobacter baumannii (CRAb).</title>
        <authorList>
            <person name="Harris A.D."/>
            <person name="Johnson K.J."/>
            <person name="George J."/>
            <person name="Shefchek K."/>
            <person name="Daugherty S.C."/>
            <person name="Parankush S."/>
            <person name="Sadzewicz L."/>
            <person name="Tallon L."/>
            <person name="Sengamalay N."/>
            <person name="Hazen T.H."/>
            <person name="Rasko D.A."/>
        </authorList>
    </citation>
    <scope>NUCLEOTIDE SEQUENCE [LARGE SCALE GENOMIC DNA]</scope>
    <source>
        <strain evidence="2 3">1295743</strain>
    </source>
</reference>
<dbReference type="Gene3D" id="3.40.630.30">
    <property type="match status" value="1"/>
</dbReference>
<sequence>MFKGKIRPVQLKDAEMILTWRNQDSVRMNMYNHDIIELDAHLKWFNSILVNDTCRYFIYEQNNTPLGVLSFNDIDFKNKKASWAFYSGDTTVRGIGSEMEQLALDYAFNELNLNKLCCEVLEFNFAVVNFHRKFGFKMEGIKKQDYYRDGKFYDIYQLALFKKDYQKIQSQAYSPIEKSYVWSFSIPEEKIDQFATLSGDKNPVHLDKEAAISLGFENRIAHGALLVAEISKVAAMDYPSRNAIYLGQNLDFKAPIYPNVELTGKAKLKTQIGRYVIIEYVVYQEEKLIAQGESEFLLS</sequence>
<dbReference type="Pfam" id="PF13420">
    <property type="entry name" value="Acetyltransf_4"/>
    <property type="match status" value="1"/>
</dbReference>
<dbReference type="NCBIfam" id="TIGR03585">
    <property type="entry name" value="PseH"/>
    <property type="match status" value="1"/>
</dbReference>
<comment type="caution">
    <text evidence="2">The sequence shown here is derived from an EMBL/GenBank/DDBJ whole genome shotgun (WGS) entry which is preliminary data.</text>
</comment>